<evidence type="ECO:0000313" key="2">
    <source>
        <dbReference type="EMBL" id="RIH82508.1"/>
    </source>
</evidence>
<dbReference type="SUPFAM" id="SSF51735">
    <property type="entry name" value="NAD(P)-binding Rossmann-fold domains"/>
    <property type="match status" value="1"/>
</dbReference>
<dbReference type="InterPro" id="IPR051606">
    <property type="entry name" value="Polyketide_Oxido-like"/>
</dbReference>
<accession>A0A399EEZ7</accession>
<reference evidence="2 3" key="1">
    <citation type="submission" date="2018-08" db="EMBL/GenBank/DDBJ databases">
        <title>Meiothermus terrae DSM 26712 genome sequencing project.</title>
        <authorList>
            <person name="Da Costa M.S."/>
            <person name="Albuquerque L."/>
            <person name="Raposo P."/>
            <person name="Froufe H.J.C."/>
            <person name="Barroso C.S."/>
            <person name="Egas C."/>
        </authorList>
    </citation>
    <scope>NUCLEOTIDE SEQUENCE [LARGE SCALE GENOMIC DNA]</scope>
    <source>
        <strain evidence="2 3">DSM 26712</strain>
    </source>
</reference>
<dbReference type="Pfam" id="PF13460">
    <property type="entry name" value="NAD_binding_10"/>
    <property type="match status" value="1"/>
</dbReference>
<dbReference type="GO" id="GO:0042602">
    <property type="term" value="F:riboflavin reductase (NADPH) activity"/>
    <property type="evidence" value="ECO:0007669"/>
    <property type="project" value="TreeGrafter"/>
</dbReference>
<dbReference type="InterPro" id="IPR016040">
    <property type="entry name" value="NAD(P)-bd_dom"/>
</dbReference>
<dbReference type="OrthoDB" id="9790734at2"/>
<dbReference type="GO" id="GO:0004074">
    <property type="term" value="F:biliverdin reductase [NAD(P)H] activity"/>
    <property type="evidence" value="ECO:0007669"/>
    <property type="project" value="TreeGrafter"/>
</dbReference>
<evidence type="ECO:0000259" key="1">
    <source>
        <dbReference type="Pfam" id="PF13460"/>
    </source>
</evidence>
<sequence>MKITVLGATGRTGKQLVEQALAAGHEVRAFVRNPAKLGLSHPGLEVIQGELDDVGALERALAGQDAVLSALGPVRGGRKDLMELAARNVTAAMKKAGVRRLITLTGAGVAQPGDEPKAFNRLMSFLLGVFARDVQLDSTRHAEVVRASGLDWTIVRVPVLTDGPKTGKYRVGMVGVNSGSRISRADAAHFMLEQLGSKEHVGRSPMISY</sequence>
<evidence type="ECO:0000313" key="3">
    <source>
        <dbReference type="Proteomes" id="UP000265715"/>
    </source>
</evidence>
<organism evidence="2 3">
    <name type="scientific">Calidithermus terrae</name>
    <dbReference type="NCBI Taxonomy" id="1408545"/>
    <lineage>
        <taxon>Bacteria</taxon>
        <taxon>Thermotogati</taxon>
        <taxon>Deinococcota</taxon>
        <taxon>Deinococci</taxon>
        <taxon>Thermales</taxon>
        <taxon>Thermaceae</taxon>
        <taxon>Calidithermus</taxon>
    </lineage>
</organism>
<dbReference type="CDD" id="cd05244">
    <property type="entry name" value="BVR-B_like_SDR_a"/>
    <property type="match status" value="1"/>
</dbReference>
<dbReference type="RefSeq" id="WP_119315628.1">
    <property type="nucleotide sequence ID" value="NZ_QXDL01000118.1"/>
</dbReference>
<proteinExistence type="predicted"/>
<dbReference type="GO" id="GO:0016853">
    <property type="term" value="F:isomerase activity"/>
    <property type="evidence" value="ECO:0007669"/>
    <property type="project" value="UniProtKB-KW"/>
</dbReference>
<name>A0A399EEZ7_9DEIN</name>
<dbReference type="Gene3D" id="3.40.50.720">
    <property type="entry name" value="NAD(P)-binding Rossmann-like Domain"/>
    <property type="match status" value="1"/>
</dbReference>
<protein>
    <submittedName>
        <fullName evidence="2">3 beta-hydroxysteroid dehydrogenase/Delta 5--&gt;4-isomerase</fullName>
    </submittedName>
</protein>
<comment type="caution">
    <text evidence="2">The sequence shown here is derived from an EMBL/GenBank/DDBJ whole genome shotgun (WGS) entry which is preliminary data.</text>
</comment>
<dbReference type="Proteomes" id="UP000265715">
    <property type="component" value="Unassembled WGS sequence"/>
</dbReference>
<dbReference type="EMBL" id="QXDL01000118">
    <property type="protein sequence ID" value="RIH82508.1"/>
    <property type="molecule type" value="Genomic_DNA"/>
</dbReference>
<keyword evidence="3" id="KW-1185">Reference proteome</keyword>
<keyword evidence="2" id="KW-0413">Isomerase</keyword>
<gene>
    <name evidence="2" type="ORF">Mterra_02624</name>
</gene>
<dbReference type="InterPro" id="IPR036291">
    <property type="entry name" value="NAD(P)-bd_dom_sf"/>
</dbReference>
<dbReference type="PANTHER" id="PTHR43355">
    <property type="entry name" value="FLAVIN REDUCTASE (NADPH)"/>
    <property type="match status" value="1"/>
</dbReference>
<feature type="domain" description="NAD(P)-binding" evidence="1">
    <location>
        <begin position="7"/>
        <end position="196"/>
    </location>
</feature>
<dbReference type="AlphaFoldDB" id="A0A399EEZ7"/>
<dbReference type="PANTHER" id="PTHR43355:SF2">
    <property type="entry name" value="FLAVIN REDUCTASE (NADPH)"/>
    <property type="match status" value="1"/>
</dbReference>